<dbReference type="Gene3D" id="3.40.50.360">
    <property type="match status" value="1"/>
</dbReference>
<dbReference type="InterPro" id="IPR029039">
    <property type="entry name" value="Flavoprotein-like_sf"/>
</dbReference>
<dbReference type="GO" id="GO:0016491">
    <property type="term" value="F:oxidoreductase activity"/>
    <property type="evidence" value="ECO:0007669"/>
    <property type="project" value="InterPro"/>
</dbReference>
<evidence type="ECO:0000313" key="3">
    <source>
        <dbReference type="Proteomes" id="UP000695562"/>
    </source>
</evidence>
<dbReference type="GO" id="GO:0010181">
    <property type="term" value="F:FMN binding"/>
    <property type="evidence" value="ECO:0007669"/>
    <property type="project" value="TreeGrafter"/>
</dbReference>
<feature type="domain" description="NADPH-dependent FMN reductase-like" evidence="1">
    <location>
        <begin position="6"/>
        <end position="142"/>
    </location>
</feature>
<dbReference type="AlphaFoldDB" id="A0A8J4V7Q2"/>
<protein>
    <recommendedName>
        <fullName evidence="1">NADPH-dependent FMN reductase-like domain-containing protein</fullName>
    </recommendedName>
</protein>
<dbReference type="PANTHER" id="PTHR30543">
    <property type="entry name" value="CHROMATE REDUCTASE"/>
    <property type="match status" value="1"/>
</dbReference>
<dbReference type="GO" id="GO:0005829">
    <property type="term" value="C:cytosol"/>
    <property type="evidence" value="ECO:0007669"/>
    <property type="project" value="TreeGrafter"/>
</dbReference>
<dbReference type="Pfam" id="PF03358">
    <property type="entry name" value="FMN_red"/>
    <property type="match status" value="1"/>
</dbReference>
<evidence type="ECO:0000313" key="2">
    <source>
        <dbReference type="EMBL" id="KAF2074204.1"/>
    </source>
</evidence>
<dbReference type="InterPro" id="IPR005025">
    <property type="entry name" value="FMN_Rdtase-like_dom"/>
</dbReference>
<proteinExistence type="predicted"/>
<evidence type="ECO:0000259" key="1">
    <source>
        <dbReference type="Pfam" id="PF03358"/>
    </source>
</evidence>
<name>A0A8J4V7Q2_9MYCE</name>
<dbReference type="SUPFAM" id="SSF52218">
    <property type="entry name" value="Flavoproteins"/>
    <property type="match status" value="1"/>
</dbReference>
<dbReference type="InterPro" id="IPR050712">
    <property type="entry name" value="NAD(P)H-dep_reductase"/>
</dbReference>
<dbReference type="OrthoDB" id="17788at2759"/>
<organism evidence="2 3">
    <name type="scientific">Polysphondylium violaceum</name>
    <dbReference type="NCBI Taxonomy" id="133409"/>
    <lineage>
        <taxon>Eukaryota</taxon>
        <taxon>Amoebozoa</taxon>
        <taxon>Evosea</taxon>
        <taxon>Eumycetozoa</taxon>
        <taxon>Dictyostelia</taxon>
        <taxon>Dictyosteliales</taxon>
        <taxon>Dictyosteliaceae</taxon>
        <taxon>Polysphondylium</taxon>
    </lineage>
</organism>
<dbReference type="EMBL" id="AJWJ01000159">
    <property type="protein sequence ID" value="KAF2074204.1"/>
    <property type="molecule type" value="Genomic_DNA"/>
</dbReference>
<accession>A0A8J4V7Q2</accession>
<comment type="caution">
    <text evidence="2">The sequence shown here is derived from an EMBL/GenBank/DDBJ whole genome shotgun (WGS) entry which is preliminary data.</text>
</comment>
<keyword evidence="3" id="KW-1185">Reference proteome</keyword>
<gene>
    <name evidence="2" type="ORF">CYY_004490</name>
</gene>
<dbReference type="Proteomes" id="UP000695562">
    <property type="component" value="Unassembled WGS sequence"/>
</dbReference>
<dbReference type="PANTHER" id="PTHR30543:SF21">
    <property type="entry name" value="NAD(P)H-DEPENDENT FMN REDUCTASE LOT6"/>
    <property type="match status" value="1"/>
</dbReference>
<sequence length="194" mass="21357">MSKLVQIIVGSTRNGRVGDQVAEYVLKTMSASSPNFKFEIVDLRDHPLPMFDEPAIPAYKTYTKDHSFKWSEKVSQADAFVFVTPEYNGFIPGVLKNAIDFLYQEWKNKPTVIVSYANRGGSSAAASLRAITTRIGMKVAETMPALISNNDVRDPATNRIADPETAFAPQKESIEQATKELVELVNTPAITATA</sequence>
<reference evidence="2" key="1">
    <citation type="submission" date="2020-01" db="EMBL/GenBank/DDBJ databases">
        <title>Development of genomics and gene disruption for Polysphondylium violaceum indicates a role for the polyketide synthase stlB in stalk morphogenesis.</title>
        <authorList>
            <person name="Narita B."/>
            <person name="Kawabe Y."/>
            <person name="Kin K."/>
            <person name="Saito T."/>
            <person name="Gibbs R."/>
            <person name="Kuspa A."/>
            <person name="Muzny D."/>
            <person name="Queller D."/>
            <person name="Richards S."/>
            <person name="Strassman J."/>
            <person name="Sucgang R."/>
            <person name="Worley K."/>
            <person name="Schaap P."/>
        </authorList>
    </citation>
    <scope>NUCLEOTIDE SEQUENCE</scope>
    <source>
        <strain evidence="2">QSvi11</strain>
    </source>
</reference>